<dbReference type="Proteomes" id="UP000282613">
    <property type="component" value="Unassembled WGS sequence"/>
</dbReference>
<dbReference type="WBParaSite" id="TASK_0000244901-mRNA-1">
    <property type="protein sequence ID" value="TASK_0000244901-mRNA-1"/>
    <property type="gene ID" value="TASK_0000244901"/>
</dbReference>
<dbReference type="EMBL" id="UYRS01001695">
    <property type="protein sequence ID" value="VDK25246.1"/>
    <property type="molecule type" value="Genomic_DNA"/>
</dbReference>
<evidence type="ECO:0000313" key="3">
    <source>
        <dbReference type="WBParaSite" id="TASK_0000244901-mRNA-1"/>
    </source>
</evidence>
<organism evidence="3">
    <name type="scientific">Taenia asiatica</name>
    <name type="common">Asian tapeworm</name>
    <dbReference type="NCBI Taxonomy" id="60517"/>
    <lineage>
        <taxon>Eukaryota</taxon>
        <taxon>Metazoa</taxon>
        <taxon>Spiralia</taxon>
        <taxon>Lophotrochozoa</taxon>
        <taxon>Platyhelminthes</taxon>
        <taxon>Cestoda</taxon>
        <taxon>Eucestoda</taxon>
        <taxon>Cyclophyllidea</taxon>
        <taxon>Taeniidae</taxon>
        <taxon>Taenia</taxon>
    </lineage>
</organism>
<proteinExistence type="predicted"/>
<sequence>MRTITNLSFNETVLLFVHHFSTSTANSATRASSKRDYIVHQGGVLALDRDIPERDVDVVFVLDGLQKEGFTLPLMECRNLHCAVMHLRPYRLA</sequence>
<evidence type="ECO:0000313" key="1">
    <source>
        <dbReference type="EMBL" id="VDK25246.1"/>
    </source>
</evidence>
<name>A0A0R3VYF5_TAEAS</name>
<accession>A0A0R3VYF5</accession>
<gene>
    <name evidence="1" type="ORF">TASK_LOCUS2450</name>
</gene>
<dbReference type="AlphaFoldDB" id="A0A0R3VYF5"/>
<keyword evidence="2" id="KW-1185">Reference proteome</keyword>
<evidence type="ECO:0000313" key="2">
    <source>
        <dbReference type="Proteomes" id="UP000282613"/>
    </source>
</evidence>
<protein>
    <submittedName>
        <fullName evidence="1 3">Uncharacterized protein</fullName>
    </submittedName>
</protein>
<reference evidence="3" key="1">
    <citation type="submission" date="2017-02" db="UniProtKB">
        <authorList>
            <consortium name="WormBaseParasite"/>
        </authorList>
    </citation>
    <scope>IDENTIFICATION</scope>
</reference>
<reference evidence="1 2" key="2">
    <citation type="submission" date="2018-11" db="EMBL/GenBank/DDBJ databases">
        <authorList>
            <consortium name="Pathogen Informatics"/>
        </authorList>
    </citation>
    <scope>NUCLEOTIDE SEQUENCE [LARGE SCALE GENOMIC DNA]</scope>
</reference>